<dbReference type="InterPro" id="IPR015424">
    <property type="entry name" value="PyrdxlP-dep_Trfase"/>
</dbReference>
<dbReference type="SUPFAM" id="SSF53383">
    <property type="entry name" value="PLP-dependent transferases"/>
    <property type="match status" value="1"/>
</dbReference>
<reference evidence="1" key="1">
    <citation type="submission" date="2022-03" db="EMBL/GenBank/DDBJ databases">
        <authorList>
            <person name="Legras J.-L."/>
            <person name="Devillers H."/>
            <person name="Grondin C."/>
        </authorList>
    </citation>
    <scope>NUCLEOTIDE SEQUENCE</scope>
    <source>
        <strain evidence="1">CLIB 1423</strain>
    </source>
</reference>
<proteinExistence type="predicted"/>
<accession>A0A9P0QNH3</accession>
<comment type="caution">
    <text evidence="1">The sequence shown here is derived from an EMBL/GenBank/DDBJ whole genome shotgun (WGS) entry which is preliminary data.</text>
</comment>
<keyword evidence="2" id="KW-1185">Reference proteome</keyword>
<organism evidence="1 2">
    <name type="scientific">[Candida] railenensis</name>
    <dbReference type="NCBI Taxonomy" id="45579"/>
    <lineage>
        <taxon>Eukaryota</taxon>
        <taxon>Fungi</taxon>
        <taxon>Dikarya</taxon>
        <taxon>Ascomycota</taxon>
        <taxon>Saccharomycotina</taxon>
        <taxon>Pichiomycetes</taxon>
        <taxon>Debaryomycetaceae</taxon>
        <taxon>Kurtzmaniella</taxon>
    </lineage>
</organism>
<dbReference type="InterPro" id="IPR015421">
    <property type="entry name" value="PyrdxlP-dep_Trfase_major"/>
</dbReference>
<sequence length="312" mass="34724">MDRLSMLYSHVKETSAKEIAQEFPKLARYERQKWEATDFHTAFFKSARVPSTVSQSISTAIRQSPSIIELRSEKADKVYIPRFAGNAPRRKEFGAEESKTVKDMREYLGGGLQDRVLITKKRIFEEDDLQTLRISSVDELKEGKLEKDINASVVVVLSHADCSMGSLLSVESVVSDIRRIKSDITIALNITESIGNKDIQFQKWGVDIAYADVNADATLAIAKEGVDTTNWQATDDDNEMLIDELGKLWAVKGKLSSAENVLGDNENSDVEDEIAEFRAQLAEMAIKDAENDSTVTVVKSSDGRSDVGGIWH</sequence>
<dbReference type="Proteomes" id="UP000837801">
    <property type="component" value="Unassembled WGS sequence"/>
</dbReference>
<dbReference type="EMBL" id="CAKXYY010000004">
    <property type="protein sequence ID" value="CAH2351629.1"/>
    <property type="molecule type" value="Genomic_DNA"/>
</dbReference>
<evidence type="ECO:0000313" key="1">
    <source>
        <dbReference type="EMBL" id="CAH2351629.1"/>
    </source>
</evidence>
<name>A0A9P0QNH3_9ASCO</name>
<gene>
    <name evidence="1" type="ORF">CLIB1423_04S02388</name>
</gene>
<dbReference type="Gene3D" id="3.40.640.10">
    <property type="entry name" value="Type I PLP-dependent aspartate aminotransferase-like (Major domain)"/>
    <property type="match status" value="1"/>
</dbReference>
<evidence type="ECO:0000313" key="2">
    <source>
        <dbReference type="Proteomes" id="UP000837801"/>
    </source>
</evidence>
<protein>
    <submittedName>
        <fullName evidence="1">Uncharacterized protein</fullName>
    </submittedName>
</protein>
<dbReference type="AlphaFoldDB" id="A0A9P0QNH3"/>